<dbReference type="Gene3D" id="3.40.630.30">
    <property type="match status" value="1"/>
</dbReference>
<dbReference type="SUPFAM" id="SSF55729">
    <property type="entry name" value="Acyl-CoA N-acyltransferases (Nat)"/>
    <property type="match status" value="1"/>
</dbReference>
<accession>A0A926IFU7</accession>
<dbReference type="RefSeq" id="WP_249334328.1">
    <property type="nucleotide sequence ID" value="NZ_JACRSY010000050.1"/>
</dbReference>
<dbReference type="Proteomes" id="UP000655830">
    <property type="component" value="Unassembled WGS sequence"/>
</dbReference>
<dbReference type="GO" id="GO:0016747">
    <property type="term" value="F:acyltransferase activity, transferring groups other than amino-acyl groups"/>
    <property type="evidence" value="ECO:0007669"/>
    <property type="project" value="InterPro"/>
</dbReference>
<organism evidence="2 3">
    <name type="scientific">Zhenhengia yiwuensis</name>
    <dbReference type="NCBI Taxonomy" id="2763666"/>
    <lineage>
        <taxon>Bacteria</taxon>
        <taxon>Bacillati</taxon>
        <taxon>Bacillota</taxon>
        <taxon>Clostridia</taxon>
        <taxon>Lachnospirales</taxon>
        <taxon>Lachnospiraceae</taxon>
        <taxon>Zhenhengia</taxon>
    </lineage>
</organism>
<dbReference type="AlphaFoldDB" id="A0A926IFU7"/>
<evidence type="ECO:0000259" key="1">
    <source>
        <dbReference type="PROSITE" id="PS51186"/>
    </source>
</evidence>
<comment type="caution">
    <text evidence="2">The sequence shown here is derived from an EMBL/GenBank/DDBJ whole genome shotgun (WGS) entry which is preliminary data.</text>
</comment>
<dbReference type="InterPro" id="IPR016181">
    <property type="entry name" value="Acyl_CoA_acyltransferase"/>
</dbReference>
<feature type="domain" description="N-acetyltransferase" evidence="1">
    <location>
        <begin position="17"/>
        <end position="184"/>
    </location>
</feature>
<proteinExistence type="predicted"/>
<protein>
    <submittedName>
        <fullName evidence="2">GNAT family N-acetyltransferase</fullName>
    </submittedName>
</protein>
<evidence type="ECO:0000313" key="3">
    <source>
        <dbReference type="Proteomes" id="UP000655830"/>
    </source>
</evidence>
<name>A0A926IFU7_9FIRM</name>
<gene>
    <name evidence="2" type="ORF">H8718_18120</name>
</gene>
<dbReference type="EMBL" id="JACRSY010000050">
    <property type="protein sequence ID" value="MBC8581409.1"/>
    <property type="molecule type" value="Genomic_DNA"/>
</dbReference>
<sequence>MNQSIQAKRKDGELVKLTLKRLTFEDIDQIMALQDEIVEGLEDKQLYVPSGREEIQSHFSTEGVLLGYVTEENELAALAIYLKRGYSPSNYGYDVGLEGEELLKVGQVDTVLVKADYRGNNLQYRMCSLLEEIAKEKQTPILCATASPYNTFSVNNFLKLGYEVKKDKLKYGGLRRYILMKSLY</sequence>
<evidence type="ECO:0000313" key="2">
    <source>
        <dbReference type="EMBL" id="MBC8581409.1"/>
    </source>
</evidence>
<reference evidence="2" key="1">
    <citation type="submission" date="2020-08" db="EMBL/GenBank/DDBJ databases">
        <title>Genome public.</title>
        <authorList>
            <person name="Liu C."/>
            <person name="Sun Q."/>
        </authorList>
    </citation>
    <scope>NUCLEOTIDE SEQUENCE</scope>
    <source>
        <strain evidence="2">NSJ-12</strain>
    </source>
</reference>
<dbReference type="PROSITE" id="PS51186">
    <property type="entry name" value="GNAT"/>
    <property type="match status" value="1"/>
</dbReference>
<keyword evidence="3" id="KW-1185">Reference proteome</keyword>
<dbReference type="InterPro" id="IPR000182">
    <property type="entry name" value="GNAT_dom"/>
</dbReference>